<dbReference type="CDD" id="cd06261">
    <property type="entry name" value="TM_PBP2"/>
    <property type="match status" value="1"/>
</dbReference>
<evidence type="ECO:0000256" key="1">
    <source>
        <dbReference type="ARBA" id="ARBA00004651"/>
    </source>
</evidence>
<dbReference type="PANTHER" id="PTHR30151">
    <property type="entry name" value="ALKANE SULFONATE ABC TRANSPORTER-RELATED, MEMBRANE SUBUNIT"/>
    <property type="match status" value="1"/>
</dbReference>
<evidence type="ECO:0000313" key="9">
    <source>
        <dbReference type="EMBL" id="SBV93016.1"/>
    </source>
</evidence>
<feature type="transmembrane region" description="Helical" evidence="7">
    <location>
        <begin position="118"/>
        <end position="137"/>
    </location>
</feature>
<dbReference type="GO" id="GO:0055085">
    <property type="term" value="P:transmembrane transport"/>
    <property type="evidence" value="ECO:0007669"/>
    <property type="project" value="InterPro"/>
</dbReference>
<keyword evidence="6 7" id="KW-0472">Membrane</keyword>
<dbReference type="EMBL" id="FLUP01000001">
    <property type="protein sequence ID" value="SBV93016.1"/>
    <property type="molecule type" value="Genomic_DNA"/>
</dbReference>
<dbReference type="Pfam" id="PF00528">
    <property type="entry name" value="BPD_transp_1"/>
    <property type="match status" value="1"/>
</dbReference>
<keyword evidence="3" id="KW-1003">Cell membrane</keyword>
<feature type="transmembrane region" description="Helical" evidence="7">
    <location>
        <begin position="85"/>
        <end position="106"/>
    </location>
</feature>
<organism evidence="9">
    <name type="scientific">uncultured Desulfovibrio sp</name>
    <dbReference type="NCBI Taxonomy" id="167968"/>
    <lineage>
        <taxon>Bacteria</taxon>
        <taxon>Pseudomonadati</taxon>
        <taxon>Thermodesulfobacteriota</taxon>
        <taxon>Desulfovibrionia</taxon>
        <taxon>Desulfovibrionales</taxon>
        <taxon>Desulfovibrionaceae</taxon>
        <taxon>Desulfovibrio</taxon>
        <taxon>environmental samples</taxon>
    </lineage>
</organism>
<keyword evidence="4 7" id="KW-0812">Transmembrane</keyword>
<dbReference type="GO" id="GO:0005886">
    <property type="term" value="C:plasma membrane"/>
    <property type="evidence" value="ECO:0007669"/>
    <property type="project" value="UniProtKB-SubCell"/>
</dbReference>
<proteinExistence type="inferred from homology"/>
<dbReference type="Gene3D" id="1.10.3720.10">
    <property type="entry name" value="MetI-like"/>
    <property type="match status" value="1"/>
</dbReference>
<feature type="transmembrane region" description="Helical" evidence="7">
    <location>
        <begin position="238"/>
        <end position="257"/>
    </location>
</feature>
<feature type="transmembrane region" description="Helical" evidence="7">
    <location>
        <begin position="143"/>
        <end position="162"/>
    </location>
</feature>
<evidence type="ECO:0000256" key="6">
    <source>
        <dbReference type="ARBA" id="ARBA00023136"/>
    </source>
</evidence>
<evidence type="ECO:0000259" key="8">
    <source>
        <dbReference type="PROSITE" id="PS50928"/>
    </source>
</evidence>
<dbReference type="RefSeq" id="WP_227117568.1">
    <property type="nucleotide sequence ID" value="NZ_CALHHP010000051.1"/>
</dbReference>
<name>A0A212J0N0_9BACT</name>
<feature type="domain" description="ABC transmembrane type-1" evidence="8">
    <location>
        <begin position="77"/>
        <end position="257"/>
    </location>
</feature>
<evidence type="ECO:0000256" key="7">
    <source>
        <dbReference type="RuleBase" id="RU363032"/>
    </source>
</evidence>
<comment type="similarity">
    <text evidence="7">Belongs to the binding-protein-dependent transport system permease family.</text>
</comment>
<accession>A0A212J0N0</accession>
<keyword evidence="5 7" id="KW-1133">Transmembrane helix</keyword>
<evidence type="ECO:0000256" key="5">
    <source>
        <dbReference type="ARBA" id="ARBA00022989"/>
    </source>
</evidence>
<dbReference type="AlphaFoldDB" id="A0A212J0N0"/>
<evidence type="ECO:0000256" key="4">
    <source>
        <dbReference type="ARBA" id="ARBA00022692"/>
    </source>
</evidence>
<feature type="transmembrane region" description="Helical" evidence="7">
    <location>
        <begin position="183"/>
        <end position="211"/>
    </location>
</feature>
<evidence type="ECO:0000256" key="3">
    <source>
        <dbReference type="ARBA" id="ARBA00022475"/>
    </source>
</evidence>
<dbReference type="PANTHER" id="PTHR30151:SF0">
    <property type="entry name" value="ABC TRANSPORTER PERMEASE PROTEIN MJ0413-RELATED"/>
    <property type="match status" value="1"/>
</dbReference>
<dbReference type="SUPFAM" id="SSF161098">
    <property type="entry name" value="MetI-like"/>
    <property type="match status" value="1"/>
</dbReference>
<protein>
    <recommendedName>
        <fullName evidence="8">ABC transmembrane type-1 domain-containing protein</fullName>
    </recommendedName>
</protein>
<gene>
    <name evidence="9" type="ORF">KM92DES2_10345</name>
</gene>
<keyword evidence="2 7" id="KW-0813">Transport</keyword>
<dbReference type="InterPro" id="IPR000515">
    <property type="entry name" value="MetI-like"/>
</dbReference>
<comment type="subcellular location">
    <subcellularLocation>
        <location evidence="1 7">Cell membrane</location>
        <topology evidence="1 7">Multi-pass membrane protein</topology>
    </subcellularLocation>
</comment>
<sequence>MQCNEKVTYRKPMRLRILPVLSVCIFLGVWQMCVGPADSNDWRIPSTLLSSPYDILSLMFDKLTNPAPDGAVLLEHAWTSMQEAFLGYVLALIVGLPLGLAMGWFTTVRGLVRPIFEIIRPIPPVAWIPLTIFWFGIGLPGKVFIIWLSGIVPCVINTYTGVRMTNPVHIQMARTYGASDWQIFTSICVPSALPMVFGALQIALAYCWVTLVAAELLAADKGLGYLITIGRMLGRTDLVMVGMVSVGIAGAIIGFIIDKIESRLLAGIRR</sequence>
<dbReference type="PROSITE" id="PS50928">
    <property type="entry name" value="ABC_TM1"/>
    <property type="match status" value="1"/>
</dbReference>
<dbReference type="InterPro" id="IPR035906">
    <property type="entry name" value="MetI-like_sf"/>
</dbReference>
<evidence type="ECO:0000256" key="2">
    <source>
        <dbReference type="ARBA" id="ARBA00022448"/>
    </source>
</evidence>
<reference evidence="9" key="1">
    <citation type="submission" date="2016-04" db="EMBL/GenBank/DDBJ databases">
        <authorList>
            <person name="Evans L.H."/>
            <person name="Alamgir A."/>
            <person name="Owens N."/>
            <person name="Weber N.D."/>
            <person name="Virtaneva K."/>
            <person name="Barbian K."/>
            <person name="Babar A."/>
            <person name="Rosenke K."/>
        </authorList>
    </citation>
    <scope>NUCLEOTIDE SEQUENCE</scope>
    <source>
        <strain evidence="9">92-2</strain>
    </source>
</reference>